<feature type="compositionally biased region" description="Polar residues" evidence="1">
    <location>
        <begin position="187"/>
        <end position="201"/>
    </location>
</feature>
<evidence type="ECO:0000313" key="2">
    <source>
        <dbReference type="EMBL" id="CEP11057.1"/>
    </source>
</evidence>
<proteinExistence type="predicted"/>
<evidence type="ECO:0000256" key="1">
    <source>
        <dbReference type="SAM" id="MobiDB-lite"/>
    </source>
</evidence>
<sequence>MLVSTAQDFHNYLYTVLQESNGQISDGLGSPSTSGSSELRGTEMVVYQHPQVEQTLLPTIYANGNGIRRGQQHWVGVQREEPTGTWLLDTGGSSAIHQLVRTESSPSSATDVPRLAEFHNPPTHRQHDQLVVYQQRRNSLPTTFESGDGSMELVHQTQNDHTGTAYQGCEQHSGRSGVETHVLQEPVATQTSHLSTNQPTLGTLLDRPLGRQDYEAIAKIRVQATRSGRYPYGCVHNPMDEPNQHFRKSALESNNSNSEQDPSRATSTDNFGGPLLAQCDLVSFYTANGSVGSLVTISFGGTNDVSQDPPPSSTMGLDALRVETYPAKTFTTADQRTSG</sequence>
<accession>A0A0B7N0V7</accession>
<dbReference type="OrthoDB" id="2281581at2759"/>
<keyword evidence="3" id="KW-1185">Reference proteome</keyword>
<organism evidence="2 3">
    <name type="scientific">Parasitella parasitica</name>
    <dbReference type="NCBI Taxonomy" id="35722"/>
    <lineage>
        <taxon>Eukaryota</taxon>
        <taxon>Fungi</taxon>
        <taxon>Fungi incertae sedis</taxon>
        <taxon>Mucoromycota</taxon>
        <taxon>Mucoromycotina</taxon>
        <taxon>Mucoromycetes</taxon>
        <taxon>Mucorales</taxon>
        <taxon>Mucorineae</taxon>
        <taxon>Mucoraceae</taxon>
        <taxon>Parasitella</taxon>
    </lineage>
</organism>
<feature type="region of interest" description="Disordered" evidence="1">
    <location>
        <begin position="187"/>
        <end position="206"/>
    </location>
</feature>
<protein>
    <submittedName>
        <fullName evidence="2">Uncharacterized protein</fullName>
    </submittedName>
</protein>
<gene>
    <name evidence="2" type="primary">PARPA_04858.1 scaffold 15694</name>
</gene>
<dbReference type="EMBL" id="LN725636">
    <property type="protein sequence ID" value="CEP11057.1"/>
    <property type="molecule type" value="Genomic_DNA"/>
</dbReference>
<evidence type="ECO:0000313" key="3">
    <source>
        <dbReference type="Proteomes" id="UP000054107"/>
    </source>
</evidence>
<name>A0A0B7N0V7_9FUNG</name>
<reference evidence="2 3" key="1">
    <citation type="submission" date="2014-09" db="EMBL/GenBank/DDBJ databases">
        <authorList>
            <person name="Ellenberger Sabrina"/>
        </authorList>
    </citation>
    <scope>NUCLEOTIDE SEQUENCE [LARGE SCALE GENOMIC DNA]</scope>
    <source>
        <strain evidence="2 3">CBS 412.66</strain>
    </source>
</reference>
<feature type="compositionally biased region" description="Polar residues" evidence="1">
    <location>
        <begin position="251"/>
        <end position="270"/>
    </location>
</feature>
<feature type="region of interest" description="Disordered" evidence="1">
    <location>
        <begin position="250"/>
        <end position="270"/>
    </location>
</feature>
<dbReference type="Proteomes" id="UP000054107">
    <property type="component" value="Unassembled WGS sequence"/>
</dbReference>
<dbReference type="AlphaFoldDB" id="A0A0B7N0V7"/>